<evidence type="ECO:0000313" key="1">
    <source>
        <dbReference type="EMBL" id="CAH1106287.1"/>
    </source>
</evidence>
<organism evidence="1 2">
    <name type="scientific">Psylliodes chrysocephalus</name>
    <dbReference type="NCBI Taxonomy" id="3402493"/>
    <lineage>
        <taxon>Eukaryota</taxon>
        <taxon>Metazoa</taxon>
        <taxon>Ecdysozoa</taxon>
        <taxon>Arthropoda</taxon>
        <taxon>Hexapoda</taxon>
        <taxon>Insecta</taxon>
        <taxon>Pterygota</taxon>
        <taxon>Neoptera</taxon>
        <taxon>Endopterygota</taxon>
        <taxon>Coleoptera</taxon>
        <taxon>Polyphaga</taxon>
        <taxon>Cucujiformia</taxon>
        <taxon>Chrysomeloidea</taxon>
        <taxon>Chrysomelidae</taxon>
        <taxon>Galerucinae</taxon>
        <taxon>Alticini</taxon>
        <taxon>Psylliodes</taxon>
    </lineage>
</organism>
<gene>
    <name evidence="1" type="ORF">PSYICH_LOCUS7472</name>
</gene>
<dbReference type="OrthoDB" id="6762696at2759"/>
<evidence type="ECO:0000313" key="2">
    <source>
        <dbReference type="Proteomes" id="UP001153636"/>
    </source>
</evidence>
<sequence>METFKFNNIVQKDDQNIKTFITELKNQAASWDFVCTKDNCKMSYVDRMIKDRIILWANDKQIQQIFIKEPCMTVDEIKEYCKFGKHICFPSQDPCQHNICKNVNDNHRVLIEDLDKLVLTL</sequence>
<protein>
    <submittedName>
        <fullName evidence="1">Uncharacterized protein</fullName>
    </submittedName>
</protein>
<name>A0A9P0CMY1_9CUCU</name>
<dbReference type="EMBL" id="OV651814">
    <property type="protein sequence ID" value="CAH1106287.1"/>
    <property type="molecule type" value="Genomic_DNA"/>
</dbReference>
<dbReference type="Proteomes" id="UP001153636">
    <property type="component" value="Chromosome 2"/>
</dbReference>
<keyword evidence="2" id="KW-1185">Reference proteome</keyword>
<accession>A0A9P0CMY1</accession>
<dbReference type="AlphaFoldDB" id="A0A9P0CMY1"/>
<proteinExistence type="predicted"/>
<reference evidence="1" key="1">
    <citation type="submission" date="2022-01" db="EMBL/GenBank/DDBJ databases">
        <authorList>
            <person name="King R."/>
        </authorList>
    </citation>
    <scope>NUCLEOTIDE SEQUENCE</scope>
</reference>